<name>A0A6G1IVQ4_9PLEO</name>
<feature type="compositionally biased region" description="Basic and acidic residues" evidence="1">
    <location>
        <begin position="31"/>
        <end position="41"/>
    </location>
</feature>
<dbReference type="InterPro" id="IPR053221">
    <property type="entry name" value="Burnettramic_acid_biosynth"/>
</dbReference>
<gene>
    <name evidence="2" type="ORF">K458DRAFT_370860</name>
</gene>
<protein>
    <submittedName>
        <fullName evidence="2">Uncharacterized protein</fullName>
    </submittedName>
</protein>
<dbReference type="AlphaFoldDB" id="A0A6G1IVQ4"/>
<dbReference type="Proteomes" id="UP000799291">
    <property type="component" value="Unassembled WGS sequence"/>
</dbReference>
<dbReference type="OrthoDB" id="3433125at2759"/>
<keyword evidence="3" id="KW-1185">Reference proteome</keyword>
<dbReference type="PANTHER" id="PTHR38887:SF1">
    <property type="entry name" value="RAS MODIFICATION PROTEIN ERF4"/>
    <property type="match status" value="1"/>
</dbReference>
<dbReference type="EMBL" id="MU005588">
    <property type="protein sequence ID" value="KAF2682198.1"/>
    <property type="molecule type" value="Genomic_DNA"/>
</dbReference>
<dbReference type="PANTHER" id="PTHR38887">
    <property type="entry name" value="CHROMOSOME 21, WHOLE GENOME SHOTGUN SEQUENCE"/>
    <property type="match status" value="1"/>
</dbReference>
<feature type="compositionally biased region" description="Polar residues" evidence="1">
    <location>
        <begin position="42"/>
        <end position="52"/>
    </location>
</feature>
<feature type="region of interest" description="Disordered" evidence="1">
    <location>
        <begin position="31"/>
        <end position="52"/>
    </location>
</feature>
<sequence length="486" mass="53997">MVIAPIIRAAVKGVSTGMGLAGEKYYDHKERKATLSEREKSPNGSTDSSVEQLVNLLQPGDESASDQRIWALDEAAGEPPSYEESGASQRPVQERTVSELVHNVLGRGNSGTLPQMEQSIRLPHPIVIPQRRPGARGRGFARAFPPDMEAFGMDEAAFLRFLQSFQDASEAAPWLKALYISANAVGLVPGHITMAVSLSLSIAAGTAIELQSRYRANVFLDQMNKEVFMPMGLYCMVLLCKDGPSAANNPEFGIETVNLETAKQVSKWGLPKEKDDEELNLPTKNKILRPIRMASGITKATEMPLEIAPLTYPGLEDMVQRPQIRRDESFKDRLMRNKEFVADYFDRRARADYAGNNPNSALTKTSDNPEFRTRFADPNHPCNNGHLFSLVTGGNYVAQPRGRKSRLREVGEDGKLKPRIKHEHKIRGPISLVGHGVRKVFTPNVLYLTIVNMPSEEELREARLALGMEEKGIAEMVRELSKEDSY</sequence>
<evidence type="ECO:0000256" key="1">
    <source>
        <dbReference type="SAM" id="MobiDB-lite"/>
    </source>
</evidence>
<proteinExistence type="predicted"/>
<accession>A0A6G1IVQ4</accession>
<evidence type="ECO:0000313" key="2">
    <source>
        <dbReference type="EMBL" id="KAF2682198.1"/>
    </source>
</evidence>
<organism evidence="2 3">
    <name type="scientific">Lentithecium fluviatile CBS 122367</name>
    <dbReference type="NCBI Taxonomy" id="1168545"/>
    <lineage>
        <taxon>Eukaryota</taxon>
        <taxon>Fungi</taxon>
        <taxon>Dikarya</taxon>
        <taxon>Ascomycota</taxon>
        <taxon>Pezizomycotina</taxon>
        <taxon>Dothideomycetes</taxon>
        <taxon>Pleosporomycetidae</taxon>
        <taxon>Pleosporales</taxon>
        <taxon>Massarineae</taxon>
        <taxon>Lentitheciaceae</taxon>
        <taxon>Lentithecium</taxon>
    </lineage>
</organism>
<evidence type="ECO:0000313" key="3">
    <source>
        <dbReference type="Proteomes" id="UP000799291"/>
    </source>
</evidence>
<reference evidence="2" key="1">
    <citation type="journal article" date="2020" name="Stud. Mycol.">
        <title>101 Dothideomycetes genomes: a test case for predicting lifestyles and emergence of pathogens.</title>
        <authorList>
            <person name="Haridas S."/>
            <person name="Albert R."/>
            <person name="Binder M."/>
            <person name="Bloem J."/>
            <person name="Labutti K."/>
            <person name="Salamov A."/>
            <person name="Andreopoulos B."/>
            <person name="Baker S."/>
            <person name="Barry K."/>
            <person name="Bills G."/>
            <person name="Bluhm B."/>
            <person name="Cannon C."/>
            <person name="Castanera R."/>
            <person name="Culley D."/>
            <person name="Daum C."/>
            <person name="Ezra D."/>
            <person name="Gonzalez J."/>
            <person name="Henrissat B."/>
            <person name="Kuo A."/>
            <person name="Liang C."/>
            <person name="Lipzen A."/>
            <person name="Lutzoni F."/>
            <person name="Magnuson J."/>
            <person name="Mondo S."/>
            <person name="Nolan M."/>
            <person name="Ohm R."/>
            <person name="Pangilinan J."/>
            <person name="Park H.-J."/>
            <person name="Ramirez L."/>
            <person name="Alfaro M."/>
            <person name="Sun H."/>
            <person name="Tritt A."/>
            <person name="Yoshinaga Y."/>
            <person name="Zwiers L.-H."/>
            <person name="Turgeon B."/>
            <person name="Goodwin S."/>
            <person name="Spatafora J."/>
            <person name="Crous P."/>
            <person name="Grigoriev I."/>
        </authorList>
    </citation>
    <scope>NUCLEOTIDE SEQUENCE</scope>
    <source>
        <strain evidence="2">CBS 122367</strain>
    </source>
</reference>